<dbReference type="STRING" id="1856405.BFC17_17375"/>
<feature type="transmembrane region" description="Helical" evidence="1">
    <location>
        <begin position="131"/>
        <end position="155"/>
    </location>
</feature>
<evidence type="ECO:0000256" key="1">
    <source>
        <dbReference type="SAM" id="Phobius"/>
    </source>
</evidence>
<comment type="caution">
    <text evidence="2">The sequence shown here is derived from an EMBL/GenBank/DDBJ whole genome shotgun (WGS) entry which is preliminary data.</text>
</comment>
<organism evidence="2 3">
    <name type="scientific">Alteromonas lipolytica</name>
    <dbReference type="NCBI Taxonomy" id="1856405"/>
    <lineage>
        <taxon>Bacteria</taxon>
        <taxon>Pseudomonadati</taxon>
        <taxon>Pseudomonadota</taxon>
        <taxon>Gammaproteobacteria</taxon>
        <taxon>Alteromonadales</taxon>
        <taxon>Alteromonadaceae</taxon>
        <taxon>Alteromonas/Salinimonas group</taxon>
        <taxon>Alteromonas</taxon>
    </lineage>
</organism>
<protein>
    <submittedName>
        <fullName evidence="2">Uncharacterized protein</fullName>
    </submittedName>
</protein>
<dbReference type="AlphaFoldDB" id="A0A1E8FH82"/>
<feature type="transmembrane region" description="Helical" evidence="1">
    <location>
        <begin position="68"/>
        <end position="88"/>
    </location>
</feature>
<keyword evidence="1" id="KW-0472">Membrane</keyword>
<proteinExistence type="predicted"/>
<feature type="transmembrane region" description="Helical" evidence="1">
    <location>
        <begin position="100"/>
        <end position="119"/>
    </location>
</feature>
<keyword evidence="3" id="KW-1185">Reference proteome</keyword>
<sequence>MLYSVAALSVLLVFCFVRFLSLAEAQTLQYVTEQEALLLLTQLDIFHLLALPDFWLISLNFTDMAWDMFWLVYSAMSLAIFCVGLIIFHRNVQALTRDQVFTLFLCAGWAHLLLAKSILWFDIPLRLTGPVIALGMLSVLYFSIVAVVVDTTFVIRRKIR</sequence>
<gene>
    <name evidence="2" type="ORF">BFC17_17375</name>
</gene>
<dbReference type="Proteomes" id="UP000176037">
    <property type="component" value="Unassembled WGS sequence"/>
</dbReference>
<keyword evidence="1" id="KW-0812">Transmembrane</keyword>
<evidence type="ECO:0000313" key="3">
    <source>
        <dbReference type="Proteomes" id="UP000176037"/>
    </source>
</evidence>
<evidence type="ECO:0000313" key="2">
    <source>
        <dbReference type="EMBL" id="OFI35302.1"/>
    </source>
</evidence>
<accession>A0A1E8FH82</accession>
<name>A0A1E8FH82_9ALTE</name>
<dbReference type="EMBL" id="MJIC01000010">
    <property type="protein sequence ID" value="OFI35302.1"/>
    <property type="molecule type" value="Genomic_DNA"/>
</dbReference>
<reference evidence="2 3" key="1">
    <citation type="submission" date="2016-09" db="EMBL/GenBank/DDBJ databases">
        <title>Alteromonas lipolytica, a new species isolated from sea water.</title>
        <authorList>
            <person name="Wu Y.-H."/>
            <person name="Cheng H."/>
            <person name="Xu X.-W."/>
        </authorList>
    </citation>
    <scope>NUCLEOTIDE SEQUENCE [LARGE SCALE GENOMIC DNA]</scope>
    <source>
        <strain evidence="2 3">JW12</strain>
    </source>
</reference>
<keyword evidence="1" id="KW-1133">Transmembrane helix</keyword>